<sequence length="303" mass="32629">MNMRQIAPFIGMGVLMIAVQMISIFLTPLMLGAGYEAFEDPESAANPLYFIIILLIFTGVLLWLIRRGKEFVIKAIIAFSILFIFGYIYSALFLFALGGTVIAWTLTIVATVVSGVLLYAYPEWYIIDILGVLICGGAAAIFGISLTIMPVLILLVILAVYDAISVYRTKHMVDLAESVINMKTPILVVVPKSRNYSYIKEGVGIKKNKEDRGAYIMGMGDLIMPNILVVSSLAFLTDTPAIFGITLPTIGAMAGTICGLAALLWFVSGGKPQAGLPLLNGGAIAGFLILCTLTGSWAWIPGM</sequence>
<dbReference type="EC" id="3.4.23.-" evidence="6"/>
<dbReference type="GO" id="GO:0042500">
    <property type="term" value="F:aspartic endopeptidase activity, intramembrane cleaving"/>
    <property type="evidence" value="ECO:0007669"/>
    <property type="project" value="InterPro"/>
</dbReference>
<evidence type="ECO:0000256" key="4">
    <source>
        <dbReference type="ARBA" id="ARBA00023136"/>
    </source>
</evidence>
<evidence type="ECO:0000256" key="2">
    <source>
        <dbReference type="ARBA" id="ARBA00022692"/>
    </source>
</evidence>
<dbReference type="InterPro" id="IPR010545">
    <property type="entry name" value="SPP"/>
</dbReference>
<dbReference type="GeneID" id="76833454"/>
<accession>A0A9X9T7P6</accession>
<reference evidence="6" key="1">
    <citation type="submission" date="2022-11" db="EMBL/GenBank/DDBJ databases">
        <title>Complete genome sequence of Methanogenium organophilum DSM 3596.</title>
        <authorList>
            <person name="Chen S.-C."/>
            <person name="Lai S.-J."/>
            <person name="You Y.-T."/>
        </authorList>
    </citation>
    <scope>NUCLEOTIDE SEQUENCE</scope>
    <source>
        <strain evidence="6">DSM 3596</strain>
    </source>
</reference>
<feature type="transmembrane region" description="Helical" evidence="5">
    <location>
        <begin position="125"/>
        <end position="142"/>
    </location>
</feature>
<keyword evidence="3 5" id="KW-1133">Transmembrane helix</keyword>
<feature type="transmembrane region" description="Helical" evidence="5">
    <location>
        <begin position="242"/>
        <end position="266"/>
    </location>
</feature>
<organism evidence="6 7">
    <name type="scientific">Methanogenium organophilum</name>
    <dbReference type="NCBI Taxonomy" id="2199"/>
    <lineage>
        <taxon>Archaea</taxon>
        <taxon>Methanobacteriati</taxon>
        <taxon>Methanobacteriota</taxon>
        <taxon>Stenosarchaea group</taxon>
        <taxon>Methanomicrobia</taxon>
        <taxon>Methanomicrobiales</taxon>
        <taxon>Methanomicrobiaceae</taxon>
        <taxon>Methanogenium</taxon>
    </lineage>
</organism>
<evidence type="ECO:0000256" key="1">
    <source>
        <dbReference type="ARBA" id="ARBA00004127"/>
    </source>
</evidence>
<dbReference type="InterPro" id="IPR006639">
    <property type="entry name" value="Preselin/SPP"/>
</dbReference>
<dbReference type="GO" id="GO:0006508">
    <property type="term" value="P:proteolysis"/>
    <property type="evidence" value="ECO:0007669"/>
    <property type="project" value="UniProtKB-KW"/>
</dbReference>
<dbReference type="RefSeq" id="WP_268186540.1">
    <property type="nucleotide sequence ID" value="NZ_CP113361.1"/>
</dbReference>
<feature type="transmembrane region" description="Helical" evidence="5">
    <location>
        <begin position="214"/>
        <end position="236"/>
    </location>
</feature>
<evidence type="ECO:0000313" key="7">
    <source>
        <dbReference type="Proteomes" id="UP001163096"/>
    </source>
</evidence>
<keyword evidence="6" id="KW-0645">Protease</keyword>
<feature type="transmembrane region" description="Helical" evidence="5">
    <location>
        <begin position="12"/>
        <end position="35"/>
    </location>
</feature>
<name>A0A9X9T7P6_METOG</name>
<feature type="transmembrane region" description="Helical" evidence="5">
    <location>
        <begin position="72"/>
        <end position="95"/>
    </location>
</feature>
<evidence type="ECO:0000313" key="6">
    <source>
        <dbReference type="EMBL" id="WAI01314.1"/>
    </source>
</evidence>
<keyword evidence="4 5" id="KW-0472">Membrane</keyword>
<feature type="transmembrane region" description="Helical" evidence="5">
    <location>
        <begin position="47"/>
        <end position="65"/>
    </location>
</feature>
<dbReference type="NCBIfam" id="NF041679">
    <property type="entry name" value="IMP_arch_presen"/>
    <property type="match status" value="1"/>
</dbReference>
<comment type="subcellular location">
    <subcellularLocation>
        <location evidence="1">Endomembrane system</location>
        <topology evidence="1">Multi-pass membrane protein</topology>
    </subcellularLocation>
</comment>
<dbReference type="SMART" id="SM00730">
    <property type="entry name" value="PSN"/>
    <property type="match status" value="1"/>
</dbReference>
<feature type="transmembrane region" description="Helical" evidence="5">
    <location>
        <begin position="101"/>
        <end position="120"/>
    </location>
</feature>
<dbReference type="GO" id="GO:0016020">
    <property type="term" value="C:membrane"/>
    <property type="evidence" value="ECO:0007669"/>
    <property type="project" value="InterPro"/>
</dbReference>
<dbReference type="AlphaFoldDB" id="A0A9X9T7P6"/>
<gene>
    <name evidence="6" type="ORF">OU421_00090</name>
</gene>
<feature type="transmembrane region" description="Helical" evidence="5">
    <location>
        <begin position="278"/>
        <end position="300"/>
    </location>
</feature>
<keyword evidence="7" id="KW-1185">Reference proteome</keyword>
<dbReference type="EMBL" id="CP113361">
    <property type="protein sequence ID" value="WAI01314.1"/>
    <property type="molecule type" value="Genomic_DNA"/>
</dbReference>
<dbReference type="GO" id="GO:0012505">
    <property type="term" value="C:endomembrane system"/>
    <property type="evidence" value="ECO:0007669"/>
    <property type="project" value="UniProtKB-SubCell"/>
</dbReference>
<dbReference type="Proteomes" id="UP001163096">
    <property type="component" value="Chromosome"/>
</dbReference>
<evidence type="ECO:0000256" key="5">
    <source>
        <dbReference type="SAM" id="Phobius"/>
    </source>
</evidence>
<protein>
    <submittedName>
        <fullName evidence="6">Presenilin family intramembrane aspartyl protease</fullName>
        <ecNumber evidence="6">3.4.23.-</ecNumber>
    </submittedName>
</protein>
<keyword evidence="6" id="KW-0378">Hydrolase</keyword>
<evidence type="ECO:0000256" key="3">
    <source>
        <dbReference type="ARBA" id="ARBA00022989"/>
    </source>
</evidence>
<keyword evidence="2 5" id="KW-0812">Transmembrane</keyword>
<dbReference type="Pfam" id="PF06550">
    <property type="entry name" value="SPP"/>
    <property type="match status" value="1"/>
</dbReference>
<dbReference type="KEGG" id="mou:OU421_00090"/>
<proteinExistence type="predicted"/>